<sequence length="140" mass="14501">MQFSASFLTVLTAALMAATPALAAPSAAVQDRADTSIRVTLSDNANEFARQLDFSASQGKKDQTISTGGKFVQVELNIGSGVANKALRCQAIGSSGQVLKFNRGENLNKATFGDGGKGPWTIVGGKATTISKVTCSPKFT</sequence>
<dbReference type="AlphaFoldDB" id="A0A136IR11"/>
<evidence type="ECO:0000313" key="3">
    <source>
        <dbReference type="Proteomes" id="UP000070501"/>
    </source>
</evidence>
<dbReference type="OrthoDB" id="4746351at2759"/>
<evidence type="ECO:0000313" key="2">
    <source>
        <dbReference type="EMBL" id="KXJ87363.1"/>
    </source>
</evidence>
<feature type="signal peptide" evidence="1">
    <location>
        <begin position="1"/>
        <end position="23"/>
    </location>
</feature>
<gene>
    <name evidence="2" type="ORF">Micbo1qcDRAFT_179223</name>
</gene>
<dbReference type="InParanoid" id="A0A136IR11"/>
<dbReference type="EMBL" id="KQ964263">
    <property type="protein sequence ID" value="KXJ87363.1"/>
    <property type="molecule type" value="Genomic_DNA"/>
</dbReference>
<dbReference type="Proteomes" id="UP000070501">
    <property type="component" value="Unassembled WGS sequence"/>
</dbReference>
<name>A0A136IR11_9PEZI</name>
<accession>A0A136IR11</accession>
<feature type="chain" id="PRO_5007292980" evidence="1">
    <location>
        <begin position="24"/>
        <end position="140"/>
    </location>
</feature>
<protein>
    <submittedName>
        <fullName evidence="2">Uncharacterized protein</fullName>
    </submittedName>
</protein>
<proteinExistence type="predicted"/>
<keyword evidence="1" id="KW-0732">Signal</keyword>
<evidence type="ECO:0000256" key="1">
    <source>
        <dbReference type="SAM" id="SignalP"/>
    </source>
</evidence>
<keyword evidence="3" id="KW-1185">Reference proteome</keyword>
<organism evidence="2 3">
    <name type="scientific">Microdochium bolleyi</name>
    <dbReference type="NCBI Taxonomy" id="196109"/>
    <lineage>
        <taxon>Eukaryota</taxon>
        <taxon>Fungi</taxon>
        <taxon>Dikarya</taxon>
        <taxon>Ascomycota</taxon>
        <taxon>Pezizomycotina</taxon>
        <taxon>Sordariomycetes</taxon>
        <taxon>Xylariomycetidae</taxon>
        <taxon>Xylariales</taxon>
        <taxon>Microdochiaceae</taxon>
        <taxon>Microdochium</taxon>
    </lineage>
</organism>
<reference evidence="3" key="1">
    <citation type="submission" date="2016-02" db="EMBL/GenBank/DDBJ databases">
        <title>Draft genome sequence of Microdochium bolleyi, a fungal endophyte of beachgrass.</title>
        <authorList>
            <consortium name="DOE Joint Genome Institute"/>
            <person name="David A.S."/>
            <person name="May G."/>
            <person name="Haridas S."/>
            <person name="Lim J."/>
            <person name="Wang M."/>
            <person name="Labutti K."/>
            <person name="Lipzen A."/>
            <person name="Barry K."/>
            <person name="Grigoriev I.V."/>
        </authorList>
    </citation>
    <scope>NUCLEOTIDE SEQUENCE [LARGE SCALE GENOMIC DNA]</scope>
    <source>
        <strain evidence="3">J235TASD1</strain>
    </source>
</reference>